<keyword evidence="3" id="KW-0677">Repeat</keyword>
<dbReference type="EMBL" id="CAUYUJ010000940">
    <property type="protein sequence ID" value="CAK0793329.1"/>
    <property type="molecule type" value="Genomic_DNA"/>
</dbReference>
<dbReference type="InterPro" id="IPR031127">
    <property type="entry name" value="E3_UB_ligase_RBR"/>
</dbReference>
<evidence type="ECO:0000256" key="5">
    <source>
        <dbReference type="ARBA" id="ARBA00022786"/>
    </source>
</evidence>
<evidence type="ECO:0000256" key="4">
    <source>
        <dbReference type="ARBA" id="ARBA00022771"/>
    </source>
</evidence>
<evidence type="ECO:0000256" key="6">
    <source>
        <dbReference type="ARBA" id="ARBA00022833"/>
    </source>
</evidence>
<dbReference type="PROSITE" id="PS51873">
    <property type="entry name" value="TRIAD"/>
    <property type="match status" value="1"/>
</dbReference>
<comment type="caution">
    <text evidence="8">The sequence shown here is derived from an EMBL/GenBank/DDBJ whole genome shotgun (WGS) entry which is preliminary data.</text>
</comment>
<dbReference type="Proteomes" id="UP001189429">
    <property type="component" value="Unassembled WGS sequence"/>
</dbReference>
<evidence type="ECO:0000313" key="9">
    <source>
        <dbReference type="Proteomes" id="UP001189429"/>
    </source>
</evidence>
<protein>
    <recommendedName>
        <fullName evidence="7">RING-type domain-containing protein</fullName>
    </recommendedName>
</protein>
<evidence type="ECO:0000256" key="3">
    <source>
        <dbReference type="ARBA" id="ARBA00022737"/>
    </source>
</evidence>
<dbReference type="SUPFAM" id="SSF57850">
    <property type="entry name" value="RING/U-box"/>
    <property type="match status" value="1"/>
</dbReference>
<gene>
    <name evidence="8" type="ORF">PCOR1329_LOCUS3662</name>
</gene>
<keyword evidence="1" id="KW-0808">Transferase</keyword>
<dbReference type="Pfam" id="PF22191">
    <property type="entry name" value="IBR_1"/>
    <property type="match status" value="1"/>
</dbReference>
<keyword evidence="2" id="KW-0479">Metal-binding</keyword>
<reference evidence="8" key="1">
    <citation type="submission" date="2023-10" db="EMBL/GenBank/DDBJ databases">
        <authorList>
            <person name="Chen Y."/>
            <person name="Shah S."/>
            <person name="Dougan E. K."/>
            <person name="Thang M."/>
            <person name="Chan C."/>
        </authorList>
    </citation>
    <scope>NUCLEOTIDE SEQUENCE [LARGE SCALE GENOMIC DNA]</scope>
</reference>
<dbReference type="Gene3D" id="1.20.120.1750">
    <property type="match status" value="1"/>
</dbReference>
<organism evidence="8 9">
    <name type="scientific">Prorocentrum cordatum</name>
    <dbReference type="NCBI Taxonomy" id="2364126"/>
    <lineage>
        <taxon>Eukaryota</taxon>
        <taxon>Sar</taxon>
        <taxon>Alveolata</taxon>
        <taxon>Dinophyceae</taxon>
        <taxon>Prorocentrales</taxon>
        <taxon>Prorocentraceae</taxon>
        <taxon>Prorocentrum</taxon>
    </lineage>
</organism>
<accession>A0ABN9PS57</accession>
<feature type="domain" description="RING-type" evidence="7">
    <location>
        <begin position="1"/>
        <end position="56"/>
    </location>
</feature>
<sequence>MSGKVKPCPTCSRLIQKNGGCVHMTCRAPAGCGHEFNWDCLCPWGTHGGRPCTRAPAEEDARKTQISAERLWHYQDQFVRQREAQAWAMRCVDKSKALLDSCIQSSATARNLGFLPCVAGEVVKGRRILKWTHAFAYLMDARSPECDLFNLHQVRLLEILDMLSDLTENTDWEMFFQAESSSSQEDLLQKRSEALSLCYVLQEAFGALDTWMSGLGAKVT</sequence>
<dbReference type="PANTHER" id="PTHR11685">
    <property type="entry name" value="RBR FAMILY RING FINGER AND IBR DOMAIN-CONTAINING"/>
    <property type="match status" value="1"/>
</dbReference>
<evidence type="ECO:0000259" key="7">
    <source>
        <dbReference type="PROSITE" id="PS51873"/>
    </source>
</evidence>
<keyword evidence="9" id="KW-1185">Reference proteome</keyword>
<evidence type="ECO:0000256" key="1">
    <source>
        <dbReference type="ARBA" id="ARBA00022679"/>
    </source>
</evidence>
<name>A0ABN9PS57_9DINO</name>
<proteinExistence type="predicted"/>
<evidence type="ECO:0000256" key="2">
    <source>
        <dbReference type="ARBA" id="ARBA00022723"/>
    </source>
</evidence>
<dbReference type="InterPro" id="IPR044066">
    <property type="entry name" value="TRIAD_supradom"/>
</dbReference>
<keyword evidence="6" id="KW-0862">Zinc</keyword>
<keyword evidence="5" id="KW-0833">Ubl conjugation pathway</keyword>
<evidence type="ECO:0000313" key="8">
    <source>
        <dbReference type="EMBL" id="CAK0793329.1"/>
    </source>
</evidence>
<keyword evidence="4" id="KW-0863">Zinc-finger</keyword>